<gene>
    <name evidence="10" type="ORF">SAMN05216267_1006233</name>
</gene>
<keyword evidence="6 9" id="KW-1133">Transmembrane helix</keyword>
<feature type="transmembrane region" description="Helical" evidence="9">
    <location>
        <begin position="173"/>
        <end position="198"/>
    </location>
</feature>
<dbReference type="PANTHER" id="PTHR21716">
    <property type="entry name" value="TRANSMEMBRANE PROTEIN"/>
    <property type="match status" value="1"/>
</dbReference>
<feature type="compositionally biased region" description="Basic and acidic residues" evidence="8">
    <location>
        <begin position="27"/>
        <end position="36"/>
    </location>
</feature>
<feature type="compositionally biased region" description="Low complexity" evidence="8">
    <location>
        <begin position="38"/>
        <end position="60"/>
    </location>
</feature>
<dbReference type="GO" id="GO:0005886">
    <property type="term" value="C:plasma membrane"/>
    <property type="evidence" value="ECO:0007669"/>
    <property type="project" value="UniProtKB-SubCell"/>
</dbReference>
<feature type="compositionally biased region" description="Low complexity" evidence="8">
    <location>
        <begin position="68"/>
        <end position="98"/>
    </location>
</feature>
<dbReference type="Proteomes" id="UP000181951">
    <property type="component" value="Unassembled WGS sequence"/>
</dbReference>
<evidence type="ECO:0000256" key="3">
    <source>
        <dbReference type="ARBA" id="ARBA00022448"/>
    </source>
</evidence>
<evidence type="ECO:0000313" key="10">
    <source>
        <dbReference type="EMBL" id="SEN55378.1"/>
    </source>
</evidence>
<dbReference type="AlphaFoldDB" id="A0A1H8HIL8"/>
<feature type="transmembrane region" description="Helical" evidence="9">
    <location>
        <begin position="257"/>
        <end position="279"/>
    </location>
</feature>
<dbReference type="GO" id="GO:0055085">
    <property type="term" value="P:transmembrane transport"/>
    <property type="evidence" value="ECO:0007669"/>
    <property type="project" value="TreeGrafter"/>
</dbReference>
<dbReference type="Pfam" id="PF01594">
    <property type="entry name" value="AI-2E_transport"/>
    <property type="match status" value="1"/>
</dbReference>
<evidence type="ECO:0000256" key="5">
    <source>
        <dbReference type="ARBA" id="ARBA00022692"/>
    </source>
</evidence>
<feature type="region of interest" description="Disordered" evidence="8">
    <location>
        <begin position="466"/>
        <end position="517"/>
    </location>
</feature>
<dbReference type="RefSeq" id="WP_075016531.1">
    <property type="nucleotide sequence ID" value="NZ_FODD01000006.1"/>
</dbReference>
<comment type="subcellular location">
    <subcellularLocation>
        <location evidence="1">Cell membrane</location>
        <topology evidence="1">Multi-pass membrane protein</topology>
    </subcellularLocation>
</comment>
<reference evidence="10 11" key="1">
    <citation type="submission" date="2016-10" db="EMBL/GenBank/DDBJ databases">
        <authorList>
            <person name="de Groot N.N."/>
        </authorList>
    </citation>
    <scope>NUCLEOTIDE SEQUENCE [LARGE SCALE GENOMIC DNA]</scope>
    <source>
        <strain evidence="10 11">CGMCC 4.2026</strain>
    </source>
</reference>
<dbReference type="EMBL" id="FODD01000006">
    <property type="protein sequence ID" value="SEN55378.1"/>
    <property type="molecule type" value="Genomic_DNA"/>
</dbReference>
<name>A0A1H8HIL8_9ACTN</name>
<evidence type="ECO:0000256" key="1">
    <source>
        <dbReference type="ARBA" id="ARBA00004651"/>
    </source>
</evidence>
<dbReference type="OrthoDB" id="9784366at2"/>
<evidence type="ECO:0000256" key="6">
    <source>
        <dbReference type="ARBA" id="ARBA00022989"/>
    </source>
</evidence>
<feature type="transmembrane region" description="Helical" evidence="9">
    <location>
        <begin position="379"/>
        <end position="401"/>
    </location>
</feature>
<evidence type="ECO:0000256" key="4">
    <source>
        <dbReference type="ARBA" id="ARBA00022475"/>
    </source>
</evidence>
<feature type="transmembrane region" description="Helical" evidence="9">
    <location>
        <begin position="119"/>
        <end position="137"/>
    </location>
</feature>
<accession>A0A1H8HIL8</accession>
<evidence type="ECO:0000313" key="11">
    <source>
        <dbReference type="Proteomes" id="UP000181951"/>
    </source>
</evidence>
<evidence type="ECO:0000256" key="7">
    <source>
        <dbReference type="ARBA" id="ARBA00023136"/>
    </source>
</evidence>
<keyword evidence="7 9" id="KW-0472">Membrane</keyword>
<sequence length="517" mass="52872">MPDKRHWSATLASGLANAARRIEQRQAEISARDVAKDGSATTASGITASGVTAGSATAEPAPRPAPASAPTWPEGSTPAAATPSTAPEPVRAAVPAQRAPEPVSPAAVVPWSMRVAAEIGWRLLILAGTVYVLMRVIDAVQLLVLAFAAALLITALLQPFVARLRRMGVPRGLATAMVCVGGFIVIGLVGWFVVWQVMDNVDQLSNSLQDGISEGKKWLLNSPFHVTDGQINQVANNLSNALKHNTSQLTDAGLQGVTFVVDLLTGMLLAMFSTIFLLYDGRNIWNWVLKLFPEPARDGLAGAGPRAWTTLTHYVRGTVIVALIDAICIGIGIFFLGVPMAVPLAVVIFLSSFVPLVGAVASGAIAVVVALVTEGPFHAVLVLAVVLAVQQIEGHILQPFILGRAVRVHPLAVVLSVAAGSMIGGIGGAVVAVPLVAVGNTVVGYLRAHAKEVAAAAAGVPAQPAVPAHSAQPAPASAGTTADAAATTDTADAPAPPDAAASPSDSPPVSVPDAPTA</sequence>
<comment type="similarity">
    <text evidence="2">Belongs to the autoinducer-2 exporter (AI-2E) (TC 2.A.86) family.</text>
</comment>
<feature type="transmembrane region" description="Helical" evidence="9">
    <location>
        <begin position="344"/>
        <end position="372"/>
    </location>
</feature>
<evidence type="ECO:0000256" key="9">
    <source>
        <dbReference type="SAM" id="Phobius"/>
    </source>
</evidence>
<feature type="transmembrane region" description="Helical" evidence="9">
    <location>
        <begin position="314"/>
        <end position="338"/>
    </location>
</feature>
<feature type="compositionally biased region" description="Low complexity" evidence="8">
    <location>
        <begin position="466"/>
        <end position="504"/>
    </location>
</feature>
<keyword evidence="4" id="KW-1003">Cell membrane</keyword>
<feature type="transmembrane region" description="Helical" evidence="9">
    <location>
        <begin position="413"/>
        <end position="438"/>
    </location>
</feature>
<feature type="region of interest" description="Disordered" evidence="8">
    <location>
        <begin position="27"/>
        <end position="98"/>
    </location>
</feature>
<dbReference type="STRING" id="310780.SAMN05216267_1006233"/>
<feature type="transmembrane region" description="Helical" evidence="9">
    <location>
        <begin position="143"/>
        <end position="161"/>
    </location>
</feature>
<keyword evidence="5 9" id="KW-0812">Transmembrane</keyword>
<keyword evidence="11" id="KW-1185">Reference proteome</keyword>
<organism evidence="10 11">
    <name type="scientific">Actinacidiphila rubida</name>
    <dbReference type="NCBI Taxonomy" id="310780"/>
    <lineage>
        <taxon>Bacteria</taxon>
        <taxon>Bacillati</taxon>
        <taxon>Actinomycetota</taxon>
        <taxon>Actinomycetes</taxon>
        <taxon>Kitasatosporales</taxon>
        <taxon>Streptomycetaceae</taxon>
        <taxon>Actinacidiphila</taxon>
    </lineage>
</organism>
<keyword evidence="3" id="KW-0813">Transport</keyword>
<evidence type="ECO:0000256" key="2">
    <source>
        <dbReference type="ARBA" id="ARBA00009773"/>
    </source>
</evidence>
<proteinExistence type="inferred from homology"/>
<evidence type="ECO:0000256" key="8">
    <source>
        <dbReference type="SAM" id="MobiDB-lite"/>
    </source>
</evidence>
<dbReference type="PANTHER" id="PTHR21716:SF53">
    <property type="entry name" value="PERMEASE PERM-RELATED"/>
    <property type="match status" value="1"/>
</dbReference>
<protein>
    <submittedName>
        <fullName evidence="10">Predicted PurR-regulated permease PerM</fullName>
    </submittedName>
</protein>
<dbReference type="InterPro" id="IPR002549">
    <property type="entry name" value="AI-2E-like"/>
</dbReference>